<dbReference type="Proteomes" id="UP000001929">
    <property type="component" value="Chromosome"/>
</dbReference>
<reference evidence="9 10" key="1">
    <citation type="journal article" date="2011" name="Stand. Genomic Sci.">
        <title>Complete genome sequence of Rhodospirillum rubrum type strain (S1).</title>
        <authorList>
            <person name="Munk A.C."/>
            <person name="Copeland A."/>
            <person name="Lucas S."/>
            <person name="Lapidus A."/>
            <person name="Del Rio T.G."/>
            <person name="Barry K."/>
            <person name="Detter J.C."/>
            <person name="Hammon N."/>
            <person name="Israni S."/>
            <person name="Pitluck S."/>
            <person name="Brettin T."/>
            <person name="Bruce D."/>
            <person name="Han C."/>
            <person name="Tapia R."/>
            <person name="Gilna P."/>
            <person name="Schmutz J."/>
            <person name="Larimer F."/>
            <person name="Land M."/>
            <person name="Kyrpides N.C."/>
            <person name="Mavromatis K."/>
            <person name="Richardson P."/>
            <person name="Rohde M."/>
            <person name="Goker M."/>
            <person name="Klenk H.P."/>
            <person name="Zhang Y."/>
            <person name="Roberts G.P."/>
            <person name="Reslewic S."/>
            <person name="Schwartz D.C."/>
        </authorList>
    </citation>
    <scope>NUCLEOTIDE SEQUENCE [LARGE SCALE GENOMIC DNA]</scope>
    <source>
        <strain evidence="10">ATCC 11170 / ATH 1.1.1 / DSM 467 / LMG 4362 / NCIMB 8255 / S1</strain>
    </source>
</reference>
<dbReference type="CDD" id="cd00609">
    <property type="entry name" value="AAT_like"/>
    <property type="match status" value="1"/>
</dbReference>
<dbReference type="KEGG" id="rru:Rru_A2423"/>
<feature type="domain" description="Aminotransferase class I/classII large" evidence="8">
    <location>
        <begin position="42"/>
        <end position="387"/>
    </location>
</feature>
<dbReference type="GO" id="GO:0030170">
    <property type="term" value="F:pyridoxal phosphate binding"/>
    <property type="evidence" value="ECO:0007669"/>
    <property type="project" value="InterPro"/>
</dbReference>
<dbReference type="GO" id="GO:0004069">
    <property type="term" value="F:L-aspartate:2-oxoglutarate aminotransferase activity"/>
    <property type="evidence" value="ECO:0007669"/>
    <property type="project" value="UniProtKB-EC"/>
</dbReference>
<accession>Q2RRM2</accession>
<keyword evidence="6" id="KW-0663">Pyridoxal phosphate</keyword>
<dbReference type="AlphaFoldDB" id="Q2RRM2"/>
<comment type="catalytic activity">
    <reaction evidence="7">
        <text>L-aspartate + 2-oxoglutarate = oxaloacetate + L-glutamate</text>
        <dbReference type="Rhea" id="RHEA:21824"/>
        <dbReference type="ChEBI" id="CHEBI:16452"/>
        <dbReference type="ChEBI" id="CHEBI:16810"/>
        <dbReference type="ChEBI" id="CHEBI:29985"/>
        <dbReference type="ChEBI" id="CHEBI:29991"/>
        <dbReference type="EC" id="2.6.1.1"/>
    </reaction>
</comment>
<evidence type="ECO:0000313" key="9">
    <source>
        <dbReference type="EMBL" id="ABC23223.1"/>
    </source>
</evidence>
<evidence type="ECO:0000313" key="10">
    <source>
        <dbReference type="Proteomes" id="UP000001929"/>
    </source>
</evidence>
<evidence type="ECO:0000259" key="8">
    <source>
        <dbReference type="Pfam" id="PF00155"/>
    </source>
</evidence>
<dbReference type="InterPro" id="IPR015424">
    <property type="entry name" value="PyrdxlP-dep_Trfase"/>
</dbReference>
<keyword evidence="4 9" id="KW-0032">Aminotransferase</keyword>
<dbReference type="Pfam" id="PF00155">
    <property type="entry name" value="Aminotran_1_2"/>
    <property type="match status" value="1"/>
</dbReference>
<dbReference type="EnsemblBacteria" id="ABC23223">
    <property type="protein sequence ID" value="ABC23223"/>
    <property type="gene ID" value="Rru_A2423"/>
</dbReference>
<sequence>MALFCVECGSMALKVARRGLIPPFIVMDVMRAAAEREATGAEVMHLEVGQPSTGLPEQALDEVARRLHSGPMGYTVALGLDALREAIALHYQRTQGVAVDPGRIIVTTGSSAGFILAFLAAFEAGDRVGLAAPGYPAYRHILKALGCEPVILPTGPETRYQPTVAVLEEAGMDLDGLIVASPANPTGTVMPAADLKALVAYCGERGIRLISDEIYHGITYGEAALSTVGLAEHPVVVNSFSKYFCMTGWRLGWLVLPPDLLRPVECLTQNLFISPPALSQYAGLAALRHHGAFEENIRRYARNRQILLDALPAAGFGAFAPADGAFYLYGDVSGLTDDSLGFCARMLAETGVAATPGLDFDDARGAHFVRFSFSGATETIEKAARRLLEWKGGRG</sequence>
<dbReference type="EMBL" id="CP000230">
    <property type="protein sequence ID" value="ABC23223.1"/>
    <property type="molecule type" value="Genomic_DNA"/>
</dbReference>
<evidence type="ECO:0000256" key="2">
    <source>
        <dbReference type="ARBA" id="ARBA00007441"/>
    </source>
</evidence>
<dbReference type="PANTHER" id="PTHR46383">
    <property type="entry name" value="ASPARTATE AMINOTRANSFERASE"/>
    <property type="match status" value="1"/>
</dbReference>
<evidence type="ECO:0000256" key="6">
    <source>
        <dbReference type="ARBA" id="ARBA00022898"/>
    </source>
</evidence>
<evidence type="ECO:0000256" key="4">
    <source>
        <dbReference type="ARBA" id="ARBA00022576"/>
    </source>
</evidence>
<dbReference type="HOGENOM" id="CLU_017584_4_3_5"/>
<dbReference type="SUPFAM" id="SSF53383">
    <property type="entry name" value="PLP-dependent transferases"/>
    <property type="match status" value="1"/>
</dbReference>
<dbReference type="eggNOG" id="COG0436">
    <property type="taxonomic scope" value="Bacteria"/>
</dbReference>
<keyword evidence="10" id="KW-1185">Reference proteome</keyword>
<dbReference type="Gene3D" id="3.40.640.10">
    <property type="entry name" value="Type I PLP-dependent aspartate aminotransferase-like (Major domain)"/>
    <property type="match status" value="1"/>
</dbReference>
<dbReference type="GO" id="GO:0006520">
    <property type="term" value="P:amino acid metabolic process"/>
    <property type="evidence" value="ECO:0007669"/>
    <property type="project" value="InterPro"/>
</dbReference>
<comment type="cofactor">
    <cofactor evidence="1">
        <name>pyridoxal 5'-phosphate</name>
        <dbReference type="ChEBI" id="CHEBI:597326"/>
    </cofactor>
</comment>
<evidence type="ECO:0000256" key="5">
    <source>
        <dbReference type="ARBA" id="ARBA00022679"/>
    </source>
</evidence>
<dbReference type="InterPro" id="IPR004839">
    <property type="entry name" value="Aminotransferase_I/II_large"/>
</dbReference>
<gene>
    <name evidence="9" type="ordered locus">Rru_A2423</name>
</gene>
<dbReference type="PANTHER" id="PTHR46383:SF2">
    <property type="entry name" value="AMINOTRANSFERASE"/>
    <property type="match status" value="1"/>
</dbReference>
<name>Q2RRM2_RHORT</name>
<comment type="similarity">
    <text evidence="2">Belongs to the class-I pyridoxal-phosphate-dependent aminotransferase family.</text>
</comment>
<evidence type="ECO:0000256" key="1">
    <source>
        <dbReference type="ARBA" id="ARBA00001933"/>
    </source>
</evidence>
<dbReference type="InterPro" id="IPR015421">
    <property type="entry name" value="PyrdxlP-dep_Trfase_major"/>
</dbReference>
<dbReference type="EC" id="2.6.1.1" evidence="3"/>
<dbReference type="PATRIC" id="fig|269796.9.peg.2526"/>
<dbReference type="PhylomeDB" id="Q2RRM2"/>
<dbReference type="STRING" id="269796.Rru_A2423"/>
<keyword evidence="5 9" id="KW-0808">Transferase</keyword>
<proteinExistence type="inferred from homology"/>
<dbReference type="InterPro" id="IPR050596">
    <property type="entry name" value="AspAT/PAT-like"/>
</dbReference>
<organism evidence="9 10">
    <name type="scientific">Rhodospirillum rubrum (strain ATCC 11170 / ATH 1.1.1 / DSM 467 / LMG 4362 / NCIMB 8255 / S1)</name>
    <dbReference type="NCBI Taxonomy" id="269796"/>
    <lineage>
        <taxon>Bacteria</taxon>
        <taxon>Pseudomonadati</taxon>
        <taxon>Pseudomonadota</taxon>
        <taxon>Alphaproteobacteria</taxon>
        <taxon>Rhodospirillales</taxon>
        <taxon>Rhodospirillaceae</taxon>
        <taxon>Rhodospirillum</taxon>
    </lineage>
</organism>
<evidence type="ECO:0000256" key="7">
    <source>
        <dbReference type="ARBA" id="ARBA00049185"/>
    </source>
</evidence>
<evidence type="ECO:0000256" key="3">
    <source>
        <dbReference type="ARBA" id="ARBA00012753"/>
    </source>
</evidence>
<protein>
    <recommendedName>
        <fullName evidence="3">aspartate transaminase</fullName>
        <ecNumber evidence="3">2.6.1.1</ecNumber>
    </recommendedName>
</protein>